<evidence type="ECO:0000313" key="14">
    <source>
        <dbReference type="EMBL" id="CAD7681367.1"/>
    </source>
</evidence>
<keyword evidence="9" id="KW-0863">Zinc-finger</keyword>
<evidence type="ECO:0000256" key="9">
    <source>
        <dbReference type="PROSITE-ProRule" id="PRU00450"/>
    </source>
</evidence>
<dbReference type="InterPro" id="IPR001878">
    <property type="entry name" value="Znf_CCHC"/>
</dbReference>
<dbReference type="Pfam" id="PF02022">
    <property type="entry name" value="Integrase_Zn"/>
    <property type="match status" value="1"/>
</dbReference>
<dbReference type="InterPro" id="IPR003308">
    <property type="entry name" value="Integrase_Zn-bd_dom_N"/>
</dbReference>
<keyword evidence="9" id="KW-0862">Zinc</keyword>
<evidence type="ECO:0000256" key="4">
    <source>
        <dbReference type="ARBA" id="ARBA00022722"/>
    </source>
</evidence>
<keyword evidence="2" id="KW-0808">Transferase</keyword>
<sequence length="307" mass="34468">MYFFEKERAQAGGGKEETPHWVKSPMRGSILGPWDQELSQRQTLNRLSHPGAPVGTLEDYVRLCADIGPSYLQGVTLAAAFKGLPPAKLHAQILKQNKNPNMKINQKCFLCGQLGHFKNQCPQKKTQTTKKTSKPLAHSGLPGPLSSGNDLADRYTHLYSVIANKDSVGMAMKSHSLFHQNARSLRKQFHITREQARQIVKNCSLCPQYVNTPSFAINPRGLLPNDLWQMDITHYSSFNKLQFVHVSIDTYSGMIVASAHSGESFTEFQNHLFHAFGYMGMPKRLKTDNGSAYISQKMLSNFSFEYS</sequence>
<protein>
    <recommendedName>
        <fullName evidence="1">RNA-directed DNA polymerase</fullName>
        <ecNumber evidence="1">2.7.7.49</ecNumber>
    </recommendedName>
</protein>
<dbReference type="InterPro" id="IPR001584">
    <property type="entry name" value="Integrase_cat-core"/>
</dbReference>
<dbReference type="SUPFAM" id="SSF57756">
    <property type="entry name" value="Retrovirus zinc finger-like domains"/>
    <property type="match status" value="1"/>
</dbReference>
<evidence type="ECO:0000313" key="15">
    <source>
        <dbReference type="Proteomes" id="UP000645828"/>
    </source>
</evidence>
<dbReference type="GO" id="GO:0003964">
    <property type="term" value="F:RNA-directed DNA polymerase activity"/>
    <property type="evidence" value="ECO:0007669"/>
    <property type="project" value="UniProtKB-KW"/>
</dbReference>
<dbReference type="PANTHER" id="PTHR41694">
    <property type="entry name" value="ENDOGENOUS RETROVIRUS GROUP K MEMBER POL PROTEIN"/>
    <property type="match status" value="1"/>
</dbReference>
<dbReference type="InterPro" id="IPR036397">
    <property type="entry name" value="RNaseH_sf"/>
</dbReference>
<gene>
    <name evidence="14" type="ORF">NYPRO_LOCUS14160</name>
</gene>
<dbReference type="Pfam" id="PF00098">
    <property type="entry name" value="zf-CCHC"/>
    <property type="match status" value="1"/>
</dbReference>
<name>A0A811YV04_NYCPR</name>
<keyword evidence="15" id="KW-1185">Reference proteome</keyword>
<accession>A0A811YV04</accession>
<keyword evidence="7" id="KW-0378">Hydrolase</keyword>
<evidence type="ECO:0000256" key="7">
    <source>
        <dbReference type="ARBA" id="ARBA00022801"/>
    </source>
</evidence>
<evidence type="ECO:0000256" key="2">
    <source>
        <dbReference type="ARBA" id="ARBA00022679"/>
    </source>
</evidence>
<evidence type="ECO:0000259" key="12">
    <source>
        <dbReference type="PROSITE" id="PS50876"/>
    </source>
</evidence>
<keyword evidence="5" id="KW-0479">Metal-binding</keyword>
<evidence type="ECO:0000259" key="11">
    <source>
        <dbReference type="PROSITE" id="PS50158"/>
    </source>
</evidence>
<dbReference type="GO" id="GO:0004519">
    <property type="term" value="F:endonuclease activity"/>
    <property type="evidence" value="ECO:0007669"/>
    <property type="project" value="UniProtKB-KW"/>
</dbReference>
<dbReference type="GO" id="GO:0016787">
    <property type="term" value="F:hydrolase activity"/>
    <property type="evidence" value="ECO:0007669"/>
    <property type="project" value="UniProtKB-KW"/>
</dbReference>
<evidence type="ECO:0000256" key="1">
    <source>
        <dbReference type="ARBA" id="ARBA00012493"/>
    </source>
</evidence>
<dbReference type="EC" id="2.7.7.49" evidence="1"/>
<dbReference type="EMBL" id="CAJHUB010000752">
    <property type="protein sequence ID" value="CAD7681367.1"/>
    <property type="molecule type" value="Genomic_DNA"/>
</dbReference>
<dbReference type="SUPFAM" id="SSF53098">
    <property type="entry name" value="Ribonuclease H-like"/>
    <property type="match status" value="1"/>
</dbReference>
<dbReference type="GO" id="GO:0008270">
    <property type="term" value="F:zinc ion binding"/>
    <property type="evidence" value="ECO:0007669"/>
    <property type="project" value="UniProtKB-KW"/>
</dbReference>
<dbReference type="PROSITE" id="PS50994">
    <property type="entry name" value="INTEGRASE"/>
    <property type="match status" value="1"/>
</dbReference>
<dbReference type="AlphaFoldDB" id="A0A811YV04"/>
<evidence type="ECO:0000256" key="8">
    <source>
        <dbReference type="ARBA" id="ARBA00022918"/>
    </source>
</evidence>
<dbReference type="InterPro" id="IPR017856">
    <property type="entry name" value="Integrase-like_N"/>
</dbReference>
<reference evidence="14" key="1">
    <citation type="submission" date="2020-12" db="EMBL/GenBank/DDBJ databases">
        <authorList>
            <consortium name="Molecular Ecology Group"/>
        </authorList>
    </citation>
    <scope>NUCLEOTIDE SEQUENCE</scope>
    <source>
        <strain evidence="14">TBG_1078</strain>
    </source>
</reference>
<proteinExistence type="predicted"/>
<dbReference type="Gene3D" id="3.30.420.10">
    <property type="entry name" value="Ribonuclease H-like superfamily/Ribonuclease H"/>
    <property type="match status" value="1"/>
</dbReference>
<evidence type="ECO:0000256" key="10">
    <source>
        <dbReference type="SAM" id="MobiDB-lite"/>
    </source>
</evidence>
<dbReference type="PANTHER" id="PTHR41694:SF3">
    <property type="entry name" value="RNA-DIRECTED DNA POLYMERASE-RELATED"/>
    <property type="match status" value="1"/>
</dbReference>
<organism evidence="14 15">
    <name type="scientific">Nyctereutes procyonoides</name>
    <name type="common">Raccoon dog</name>
    <name type="synonym">Canis procyonoides</name>
    <dbReference type="NCBI Taxonomy" id="34880"/>
    <lineage>
        <taxon>Eukaryota</taxon>
        <taxon>Metazoa</taxon>
        <taxon>Chordata</taxon>
        <taxon>Craniata</taxon>
        <taxon>Vertebrata</taxon>
        <taxon>Euteleostomi</taxon>
        <taxon>Mammalia</taxon>
        <taxon>Eutheria</taxon>
        <taxon>Laurasiatheria</taxon>
        <taxon>Carnivora</taxon>
        <taxon>Caniformia</taxon>
        <taxon>Canidae</taxon>
        <taxon>Nyctereutes</taxon>
    </lineage>
</organism>
<feature type="domain" description="CCHC-type" evidence="11">
    <location>
        <begin position="107"/>
        <end position="123"/>
    </location>
</feature>
<dbReference type="PROSITE" id="PS50158">
    <property type="entry name" value="ZF_CCHC"/>
    <property type="match status" value="1"/>
</dbReference>
<feature type="domain" description="Integrase-type" evidence="12">
    <location>
        <begin position="166"/>
        <end position="207"/>
    </location>
</feature>
<evidence type="ECO:0000256" key="6">
    <source>
        <dbReference type="ARBA" id="ARBA00022759"/>
    </source>
</evidence>
<dbReference type="InterPro" id="IPR036875">
    <property type="entry name" value="Znf_CCHC_sf"/>
</dbReference>
<feature type="domain" description="Integrase catalytic" evidence="13">
    <location>
        <begin position="220"/>
        <end position="307"/>
    </location>
</feature>
<feature type="region of interest" description="Disordered" evidence="10">
    <location>
        <begin position="122"/>
        <end position="147"/>
    </location>
</feature>
<dbReference type="SMART" id="SM00343">
    <property type="entry name" value="ZnF_C2HC"/>
    <property type="match status" value="1"/>
</dbReference>
<evidence type="ECO:0000256" key="3">
    <source>
        <dbReference type="ARBA" id="ARBA00022695"/>
    </source>
</evidence>
<keyword evidence="4" id="KW-0540">Nuclease</keyword>
<evidence type="ECO:0000256" key="5">
    <source>
        <dbReference type="ARBA" id="ARBA00022723"/>
    </source>
</evidence>
<dbReference type="Pfam" id="PF00665">
    <property type="entry name" value="rve"/>
    <property type="match status" value="1"/>
</dbReference>
<dbReference type="SUPFAM" id="SSF46919">
    <property type="entry name" value="N-terminal Zn binding domain of HIV integrase"/>
    <property type="match status" value="1"/>
</dbReference>
<dbReference type="GO" id="GO:0015074">
    <property type="term" value="P:DNA integration"/>
    <property type="evidence" value="ECO:0007669"/>
    <property type="project" value="InterPro"/>
</dbReference>
<dbReference type="Gene3D" id="4.10.60.10">
    <property type="entry name" value="Zinc finger, CCHC-type"/>
    <property type="match status" value="1"/>
</dbReference>
<keyword evidence="3" id="KW-0548">Nucleotidyltransferase</keyword>
<dbReference type="InterPro" id="IPR012337">
    <property type="entry name" value="RNaseH-like_sf"/>
</dbReference>
<dbReference type="Proteomes" id="UP000645828">
    <property type="component" value="Unassembled WGS sequence"/>
</dbReference>
<comment type="caution">
    <text evidence="14">The sequence shown here is derived from an EMBL/GenBank/DDBJ whole genome shotgun (WGS) entry which is preliminary data.</text>
</comment>
<keyword evidence="6" id="KW-0255">Endonuclease</keyword>
<dbReference type="PROSITE" id="PS50876">
    <property type="entry name" value="ZF_INTEGRASE"/>
    <property type="match status" value="1"/>
</dbReference>
<dbReference type="Gene3D" id="1.10.10.200">
    <property type="match status" value="1"/>
</dbReference>
<evidence type="ECO:0000259" key="13">
    <source>
        <dbReference type="PROSITE" id="PS50994"/>
    </source>
</evidence>
<dbReference type="GO" id="GO:0035613">
    <property type="term" value="F:RNA stem-loop binding"/>
    <property type="evidence" value="ECO:0007669"/>
    <property type="project" value="TreeGrafter"/>
</dbReference>
<keyword evidence="8" id="KW-0695">RNA-directed DNA polymerase</keyword>